<sequence>MLSFSLSRSSFLFAVHHSQHLTFQATHAGTHNLVHQQYVNGNDGGGVENLLLHDVVVKNAQIDRFHRLAGRKIQPDRFLVQQTLLLQPHDRVLGVVPTVHGQNLRHHQHGVRVRLNREARLSLHRLGVLAQLVVHAHLERTRSRHQLLVLDRIVDRAQPIADRVLDLGQRVLVRALHQNRHRQRVLAVLHERVLVLAQHVLVHLPGKAEARFVHVVERVHRHTATGQRQTLHIAALGTAQRHDALLRQHVQRHRIDALLVDHDERFVRTVAHLALQLDHLLHPILDEFSLGQHELFALLRRLIEEARVDLRLFVLHRHVARENVRIFHALRHVRVASTVVHHDTLHQLRVRGRLVLHLHQLDHVQIDRFTLRADGQHRIDAHVRQQIGQIRVHLGAERGARNVEQIFPVHLNRVGDLFENVQRLQPGLVEPVRDDARMQPVRDVQVGLLQQLANDQHDRGGSVPGHIVLGRTGTGNQRRGRMLDLHLVQQHIAVLGDFDVTGTRNQPVGV</sequence>
<dbReference type="AlphaFoldDB" id="A0A8W7PAJ3"/>
<dbReference type="Proteomes" id="UP000075882">
    <property type="component" value="Unassembled WGS sequence"/>
</dbReference>
<proteinExistence type="predicted"/>
<evidence type="ECO:0000313" key="1">
    <source>
        <dbReference type="EnsemblMetazoa" id="ACOM028443-PA.1"/>
    </source>
</evidence>
<reference evidence="1" key="1">
    <citation type="submission" date="2022-08" db="UniProtKB">
        <authorList>
            <consortium name="EnsemblMetazoa"/>
        </authorList>
    </citation>
    <scope>IDENTIFICATION</scope>
</reference>
<accession>A0A8W7PAJ3</accession>
<name>A0A8W7PAJ3_ANOCL</name>
<protein>
    <submittedName>
        <fullName evidence="1">Uncharacterized protein</fullName>
    </submittedName>
</protein>
<organism evidence="1">
    <name type="scientific">Anopheles coluzzii</name>
    <name type="common">African malaria mosquito</name>
    <dbReference type="NCBI Taxonomy" id="1518534"/>
    <lineage>
        <taxon>Eukaryota</taxon>
        <taxon>Metazoa</taxon>
        <taxon>Ecdysozoa</taxon>
        <taxon>Arthropoda</taxon>
        <taxon>Hexapoda</taxon>
        <taxon>Insecta</taxon>
        <taxon>Pterygota</taxon>
        <taxon>Neoptera</taxon>
        <taxon>Endopterygota</taxon>
        <taxon>Diptera</taxon>
        <taxon>Nematocera</taxon>
        <taxon>Culicoidea</taxon>
        <taxon>Culicidae</taxon>
        <taxon>Anophelinae</taxon>
        <taxon>Anopheles</taxon>
    </lineage>
</organism>
<dbReference type="EnsemblMetazoa" id="ACOM028443-RA">
    <property type="protein sequence ID" value="ACOM028443-PA.1"/>
    <property type="gene ID" value="ACOM028443"/>
</dbReference>